<dbReference type="GO" id="GO:0003824">
    <property type="term" value="F:catalytic activity"/>
    <property type="evidence" value="ECO:0007669"/>
    <property type="project" value="InterPro"/>
</dbReference>
<dbReference type="Pfam" id="PF00561">
    <property type="entry name" value="Abhydrolase_1"/>
    <property type="match status" value="1"/>
</dbReference>
<gene>
    <name evidence="3" type="ORF">DSM112329_01558</name>
</gene>
<reference evidence="3" key="1">
    <citation type="submission" date="2022-12" db="EMBL/GenBank/DDBJ databases">
        <title>Paraconexibacter alkalitolerans sp. nov. and Baekduia alba sp. nov., isolated from soil and emended description of the genera Paraconexibacter (Chun et al., 2020) and Baekduia (An et al., 2020).</title>
        <authorList>
            <person name="Vieira S."/>
            <person name="Huber K.J."/>
            <person name="Geppert A."/>
            <person name="Wolf J."/>
            <person name="Neumann-Schaal M."/>
            <person name="Muesken M."/>
            <person name="Overmann J."/>
        </authorList>
    </citation>
    <scope>NUCLEOTIDE SEQUENCE</scope>
    <source>
        <strain evidence="3">AEG42_29</strain>
    </source>
</reference>
<dbReference type="InterPro" id="IPR000073">
    <property type="entry name" value="AB_hydrolase_1"/>
</dbReference>
<dbReference type="InterPro" id="IPR050266">
    <property type="entry name" value="AB_hydrolase_sf"/>
</dbReference>
<protein>
    <recommendedName>
        <fullName evidence="2">AB hydrolase-1 domain-containing protein</fullName>
    </recommendedName>
</protein>
<proteinExistence type="predicted"/>
<dbReference type="Gene3D" id="3.40.50.1820">
    <property type="entry name" value="alpha/beta hydrolase"/>
    <property type="match status" value="1"/>
</dbReference>
<evidence type="ECO:0000256" key="1">
    <source>
        <dbReference type="SAM" id="MobiDB-lite"/>
    </source>
</evidence>
<dbReference type="PANTHER" id="PTHR43798">
    <property type="entry name" value="MONOACYLGLYCEROL LIPASE"/>
    <property type="match status" value="1"/>
</dbReference>
<dbReference type="InterPro" id="IPR000639">
    <property type="entry name" value="Epox_hydrolase-like"/>
</dbReference>
<feature type="region of interest" description="Disordered" evidence="1">
    <location>
        <begin position="284"/>
        <end position="305"/>
    </location>
</feature>
<dbReference type="InterPro" id="IPR029058">
    <property type="entry name" value="AB_hydrolase_fold"/>
</dbReference>
<feature type="domain" description="AB hydrolase-1" evidence="2">
    <location>
        <begin position="26"/>
        <end position="266"/>
    </location>
</feature>
<organism evidence="3">
    <name type="scientific">Paraconexibacter sp. AEG42_29</name>
    <dbReference type="NCBI Taxonomy" id="2997339"/>
    <lineage>
        <taxon>Bacteria</taxon>
        <taxon>Bacillati</taxon>
        <taxon>Actinomycetota</taxon>
        <taxon>Thermoleophilia</taxon>
        <taxon>Solirubrobacterales</taxon>
        <taxon>Paraconexibacteraceae</taxon>
        <taxon>Paraconexibacter</taxon>
    </lineage>
</organism>
<dbReference type="PANTHER" id="PTHR43798:SF33">
    <property type="entry name" value="HYDROLASE, PUTATIVE (AFU_ORTHOLOGUE AFUA_2G14860)-RELATED"/>
    <property type="match status" value="1"/>
</dbReference>
<dbReference type="SUPFAM" id="SSF53474">
    <property type="entry name" value="alpha/beta-Hydrolases"/>
    <property type="match status" value="1"/>
</dbReference>
<sequence>MAFADGARAIELHGHEVVFRREGEGPAVLLIHGIAGSRDAWRDVVGPLVASGRTVIAPDLPGHGDSGTSSGDFSVGALAATMRDLLLVQGFERATLVGHSLGGGVAMQFAYLFPEHTERLVLVSSGGLGRSVNPWLRSAALPGAELVVAGIGGVARLVSPVVSGALGILRVRPDAEQLEVGRSLRSLGVGATRRAFLDTLRAVVGPDGQRVFAGDRLYLAAEMPTLIVWGDSDPVIPLGHGRRGHDAMPGSELVVLKDVGHFPPLQAAAQLVGAIVEFLDRVPPSDPSPERWRRLLRAGPASAST</sequence>
<dbReference type="AlphaFoldDB" id="A0AAU7ATB6"/>
<dbReference type="GO" id="GO:0016020">
    <property type="term" value="C:membrane"/>
    <property type="evidence" value="ECO:0007669"/>
    <property type="project" value="TreeGrafter"/>
</dbReference>
<dbReference type="PRINTS" id="PR00412">
    <property type="entry name" value="EPOXHYDRLASE"/>
</dbReference>
<dbReference type="KEGG" id="parq:DSM112329_01558"/>
<dbReference type="RefSeq" id="WP_354701249.1">
    <property type="nucleotide sequence ID" value="NZ_CP114014.1"/>
</dbReference>
<accession>A0AAU7ATB6</accession>
<evidence type="ECO:0000259" key="2">
    <source>
        <dbReference type="Pfam" id="PF00561"/>
    </source>
</evidence>
<dbReference type="PRINTS" id="PR00111">
    <property type="entry name" value="ABHYDROLASE"/>
</dbReference>
<evidence type="ECO:0000313" key="3">
    <source>
        <dbReference type="EMBL" id="XAY04722.1"/>
    </source>
</evidence>
<name>A0AAU7ATB6_9ACTN</name>
<dbReference type="EMBL" id="CP114014">
    <property type="protein sequence ID" value="XAY04722.1"/>
    <property type="molecule type" value="Genomic_DNA"/>
</dbReference>